<dbReference type="KEGG" id="hhb:Hhub_3697"/>
<sequence length="94" mass="10008">MTLRETADVLASQSYPLTADELADRIGDHELSHPDGSESLESVIERTGESRFEDAQDATFAVYSALDAGAVGRVGYSDRDPTPMGTDGPGQVSF</sequence>
<dbReference type="GeneID" id="91108381"/>
<evidence type="ECO:0000313" key="3">
    <source>
        <dbReference type="Proteomes" id="UP000066737"/>
    </source>
</evidence>
<evidence type="ECO:0000313" key="2">
    <source>
        <dbReference type="EMBL" id="CQH62267.1"/>
    </source>
</evidence>
<organism evidence="2 3">
    <name type="scientific">Halobacterium hubeiense</name>
    <dbReference type="NCBI Taxonomy" id="1407499"/>
    <lineage>
        <taxon>Archaea</taxon>
        <taxon>Methanobacteriati</taxon>
        <taxon>Methanobacteriota</taxon>
        <taxon>Stenosarchaea group</taxon>
        <taxon>Halobacteria</taxon>
        <taxon>Halobacteriales</taxon>
        <taxon>Halobacteriaceae</taxon>
        <taxon>Halobacterium</taxon>
    </lineage>
</organism>
<protein>
    <submittedName>
        <fullName evidence="2">Uncharacterized protein</fullName>
    </submittedName>
</protein>
<name>A0A0U5HAB5_9EURY</name>
<accession>A0A0U5HAB5</accession>
<reference evidence="3" key="1">
    <citation type="journal article" date="2016" name="Environ. Microbiol.">
        <title>The complete genome of a viable archaeum isolated from 123-million-year-old rock salt.</title>
        <authorList>
            <person name="Jaakkola S.T."/>
            <person name="Pfeiffer F."/>
            <person name="Ravantti J.J."/>
            <person name="Guo Q."/>
            <person name="Liu Y."/>
            <person name="Chen X."/>
            <person name="Ma H."/>
            <person name="Yang C."/>
            <person name="Oksanen H.M."/>
            <person name="Bamford D.H."/>
        </authorList>
    </citation>
    <scope>NUCLEOTIDE SEQUENCE</scope>
    <source>
        <strain evidence="3">JI20-1</strain>
    </source>
</reference>
<dbReference type="OrthoDB" id="166188at2157"/>
<gene>
    <name evidence="2" type="ORF">HHUB_3697</name>
</gene>
<dbReference type="AlphaFoldDB" id="A0A0U5HAB5"/>
<evidence type="ECO:0000256" key="1">
    <source>
        <dbReference type="SAM" id="MobiDB-lite"/>
    </source>
</evidence>
<dbReference type="InterPro" id="IPR043899">
    <property type="entry name" value="DUF5789"/>
</dbReference>
<dbReference type="Proteomes" id="UP000066737">
    <property type="component" value="Chromosome I"/>
</dbReference>
<dbReference type="STRING" id="1407499.HHUB_3697"/>
<keyword evidence="3" id="KW-1185">Reference proteome</keyword>
<feature type="region of interest" description="Disordered" evidence="1">
    <location>
        <begin position="73"/>
        <end position="94"/>
    </location>
</feature>
<dbReference type="EMBL" id="LN831302">
    <property type="protein sequence ID" value="CQH62267.1"/>
    <property type="molecule type" value="Genomic_DNA"/>
</dbReference>
<proteinExistence type="predicted"/>
<dbReference type="RefSeq" id="WP_059058007.1">
    <property type="nucleotide sequence ID" value="NZ_CEML01000001.1"/>
</dbReference>
<dbReference type="Pfam" id="PF19102">
    <property type="entry name" value="DUF5789"/>
    <property type="match status" value="1"/>
</dbReference>